<evidence type="ECO:0000313" key="8">
    <source>
        <dbReference type="Proteomes" id="UP001161405"/>
    </source>
</evidence>
<dbReference type="PANTHER" id="PTHR36204">
    <property type="entry name" value="N-ACETYLMANNOSAMINE-6-PHOSPHATE 2-EPIMERASE-RELATED"/>
    <property type="match status" value="1"/>
</dbReference>
<dbReference type="InterPro" id="IPR007260">
    <property type="entry name" value="NanE"/>
</dbReference>
<reference evidence="7" key="1">
    <citation type="journal article" date="2014" name="Int. J. Syst. Evol. Microbiol.">
        <title>Complete genome of a new Firmicutes species belonging to the dominant human colonic microbiota ('Ruminococcus bicirculans') reveals two chromosomes and a selective capacity to utilize plant glucans.</title>
        <authorList>
            <consortium name="NISC Comparative Sequencing Program"/>
            <person name="Wegmann U."/>
            <person name="Louis P."/>
            <person name="Goesmann A."/>
            <person name="Henrissat B."/>
            <person name="Duncan S.H."/>
            <person name="Flint H.J."/>
        </authorList>
    </citation>
    <scope>NUCLEOTIDE SEQUENCE</scope>
    <source>
        <strain evidence="7">NBRC 107169</strain>
    </source>
</reference>
<dbReference type="InterPro" id="IPR011060">
    <property type="entry name" value="RibuloseP-bd_barrel"/>
</dbReference>
<organism evidence="7 8">
    <name type="scientific">Maritalea porphyrae</name>
    <dbReference type="NCBI Taxonomy" id="880732"/>
    <lineage>
        <taxon>Bacteria</taxon>
        <taxon>Pseudomonadati</taxon>
        <taxon>Pseudomonadota</taxon>
        <taxon>Alphaproteobacteria</taxon>
        <taxon>Hyphomicrobiales</taxon>
        <taxon>Devosiaceae</taxon>
        <taxon>Maritalea</taxon>
    </lineage>
</organism>
<evidence type="ECO:0000313" key="7">
    <source>
        <dbReference type="EMBL" id="GLQ17322.1"/>
    </source>
</evidence>
<dbReference type="EC" id="5.1.3.9" evidence="6"/>
<keyword evidence="4 6" id="KW-0413">Isomerase</keyword>
<dbReference type="Pfam" id="PF04131">
    <property type="entry name" value="NanE"/>
    <property type="match status" value="1"/>
</dbReference>
<keyword evidence="8" id="KW-1185">Reference proteome</keyword>
<dbReference type="Gene3D" id="3.20.20.70">
    <property type="entry name" value="Aldolase class I"/>
    <property type="match status" value="1"/>
</dbReference>
<evidence type="ECO:0000256" key="2">
    <source>
        <dbReference type="ARBA" id="ARBA00002147"/>
    </source>
</evidence>
<dbReference type="NCBIfam" id="NF002231">
    <property type="entry name" value="PRK01130.1"/>
    <property type="match status" value="1"/>
</dbReference>
<dbReference type="RefSeq" id="WP_284363373.1">
    <property type="nucleotide sequence ID" value="NZ_BSNI01000002.1"/>
</dbReference>
<evidence type="ECO:0000256" key="1">
    <source>
        <dbReference type="ARBA" id="ARBA00000056"/>
    </source>
</evidence>
<dbReference type="Proteomes" id="UP001161405">
    <property type="component" value="Unassembled WGS sequence"/>
</dbReference>
<keyword evidence="5 6" id="KW-0119">Carbohydrate metabolism</keyword>
<comment type="pathway">
    <text evidence="3 6">Amino-sugar metabolism; N-acetylneuraminate degradation; D-fructose 6-phosphate from N-acetylneuraminate: step 3/5.</text>
</comment>
<evidence type="ECO:0000256" key="3">
    <source>
        <dbReference type="ARBA" id="ARBA00005081"/>
    </source>
</evidence>
<proteinExistence type="inferred from homology"/>
<comment type="function">
    <text evidence="2 6">Converts N-acetylmannosamine-6-phosphate (ManNAc-6-P) to N-acetylglucosamine-6-phosphate (GlcNAc-6-P).</text>
</comment>
<protein>
    <recommendedName>
        <fullName evidence="6">Putative N-acetylmannosamine-6-phosphate 2-epimerase</fullName>
        <ecNumber evidence="6">5.1.3.9</ecNumber>
    </recommendedName>
    <alternativeName>
        <fullName evidence="6">ManNAc-6-P epimerase</fullName>
    </alternativeName>
</protein>
<sequence length="223" mass="23325">MKLLKTLDGGIVVSCQPVPNGQMDQPNIIAAMAAAAIAGGAIAVRVEGVENTIAVRRLVNAPIIAITKRDLVSTHVRITPSVEDVEALAKAGADVIAYDATDRPRTDQREDIVAAILQQDVIAMADCASFEDAQYAINSGAQIVGTTLSGYVGTNSASTDAPDLSLVQKFATLDAFVMAEGRFNTPELAALALEQGANAVTVGSALTRLEVTTSWFVDAAERR</sequence>
<comment type="similarity">
    <text evidence="6">Belongs to the NanE family.</text>
</comment>
<dbReference type="InterPro" id="IPR013785">
    <property type="entry name" value="Aldolase_TIM"/>
</dbReference>
<dbReference type="PANTHER" id="PTHR36204:SF1">
    <property type="entry name" value="N-ACETYLMANNOSAMINE-6-PHOSPHATE 2-EPIMERASE-RELATED"/>
    <property type="match status" value="1"/>
</dbReference>
<evidence type="ECO:0000256" key="6">
    <source>
        <dbReference type="HAMAP-Rule" id="MF_01235"/>
    </source>
</evidence>
<comment type="caution">
    <text evidence="7">The sequence shown here is derived from an EMBL/GenBank/DDBJ whole genome shotgun (WGS) entry which is preliminary data.</text>
</comment>
<evidence type="ECO:0000256" key="5">
    <source>
        <dbReference type="ARBA" id="ARBA00023277"/>
    </source>
</evidence>
<reference evidence="7" key="2">
    <citation type="submission" date="2023-01" db="EMBL/GenBank/DDBJ databases">
        <title>Draft genome sequence of Maritalea porphyrae strain NBRC 107169.</title>
        <authorList>
            <person name="Sun Q."/>
            <person name="Mori K."/>
        </authorList>
    </citation>
    <scope>NUCLEOTIDE SEQUENCE</scope>
    <source>
        <strain evidence="7">NBRC 107169</strain>
    </source>
</reference>
<evidence type="ECO:0000256" key="4">
    <source>
        <dbReference type="ARBA" id="ARBA00023235"/>
    </source>
</evidence>
<dbReference type="HAMAP" id="MF_01235">
    <property type="entry name" value="ManNAc6P_epimer"/>
    <property type="match status" value="1"/>
</dbReference>
<dbReference type="EMBL" id="BSNI01000002">
    <property type="protein sequence ID" value="GLQ17322.1"/>
    <property type="molecule type" value="Genomic_DNA"/>
</dbReference>
<accession>A0ABQ5UQB0</accession>
<dbReference type="SUPFAM" id="SSF51366">
    <property type="entry name" value="Ribulose-phoshate binding barrel"/>
    <property type="match status" value="1"/>
</dbReference>
<comment type="catalytic activity">
    <reaction evidence="1 6">
        <text>an N-acyl-D-glucosamine 6-phosphate = an N-acyl-D-mannosamine 6-phosphate</text>
        <dbReference type="Rhea" id="RHEA:23932"/>
        <dbReference type="ChEBI" id="CHEBI:57599"/>
        <dbReference type="ChEBI" id="CHEBI:57666"/>
        <dbReference type="EC" id="5.1.3.9"/>
    </reaction>
</comment>
<gene>
    <name evidence="6 7" type="primary">nanE</name>
    <name evidence="7" type="ORF">GCM10007879_15710</name>
</gene>
<name>A0ABQ5UQB0_9HYPH</name>